<name>A0A2Z2HNX6_9ARCH</name>
<keyword evidence="6 10" id="KW-0692">RNA repair</keyword>
<evidence type="ECO:0000256" key="4">
    <source>
        <dbReference type="ARBA" id="ARBA00022723"/>
    </source>
</evidence>
<keyword evidence="9 10" id="KW-0694">RNA-binding</keyword>
<comment type="caution">
    <text evidence="10">Lacks conserved residue(s) required for the propagation of feature annotation.</text>
</comment>
<dbReference type="GeneID" id="32902137"/>
<dbReference type="HAMAP" id="MF_01264">
    <property type="entry name" value="CCA_arch"/>
    <property type="match status" value="1"/>
</dbReference>
<dbReference type="EC" id="2.7.7.72" evidence="10"/>
<evidence type="ECO:0000256" key="8">
    <source>
        <dbReference type="ARBA" id="ARBA00022842"/>
    </source>
</evidence>
<evidence type="ECO:0000256" key="5">
    <source>
        <dbReference type="ARBA" id="ARBA00022741"/>
    </source>
</evidence>
<dbReference type="SUPFAM" id="SSF81631">
    <property type="entry name" value="PAP/OAS1 substrate-binding domain"/>
    <property type="match status" value="1"/>
</dbReference>
<evidence type="ECO:0000259" key="12">
    <source>
        <dbReference type="Pfam" id="PF09249"/>
    </source>
</evidence>
<accession>A0A2Z2HNX6</accession>
<protein>
    <recommendedName>
        <fullName evidence="10">CCA-adding enzyme</fullName>
        <ecNumber evidence="10">2.7.7.72</ecNumber>
    </recommendedName>
    <alternativeName>
        <fullName evidence="10">CCA tRNA nucleotidyltransferase</fullName>
    </alternativeName>
    <alternativeName>
        <fullName evidence="10">tRNA CCA-pyrophosphorylase</fullName>
    </alternativeName>
    <alternativeName>
        <fullName evidence="10">tRNA adenylyl-/cytidylyl- transferase</fullName>
    </alternativeName>
    <alternativeName>
        <fullName evidence="10">tRNA nucleotidyltransferase</fullName>
    </alternativeName>
    <alternativeName>
        <fullName evidence="10">tRNA-NT</fullName>
    </alternativeName>
</protein>
<evidence type="ECO:0000256" key="9">
    <source>
        <dbReference type="ARBA" id="ARBA00022884"/>
    </source>
</evidence>
<gene>
    <name evidence="10 14" type="primary">cca</name>
    <name evidence="14" type="ORF">NMSP_1697</name>
</gene>
<evidence type="ECO:0000259" key="11">
    <source>
        <dbReference type="Pfam" id="PF01909"/>
    </source>
</evidence>
<reference evidence="14 15" key="1">
    <citation type="journal article" date="2017" name="Environ. Microbiol.">
        <title>Genome and epigenome of a novel marine Thaumarchaeota strain suggest viral infection, phosphorothioation DNA modification and multiple restriction systems.</title>
        <authorList>
            <person name="Ahlgren N.A."/>
            <person name="Chen Y."/>
            <person name="Needham D.M."/>
            <person name="Parada A.E."/>
            <person name="Sachdeva R."/>
            <person name="Trinh V."/>
            <person name="Chen T."/>
            <person name="Fuhrman J.A."/>
        </authorList>
    </citation>
    <scope>NUCLEOTIDE SEQUENCE [LARGE SCALE GENOMIC DNA]</scope>
    <source>
        <strain evidence="14 15">SPOT01</strain>
    </source>
</reference>
<proteinExistence type="inferred from homology"/>
<dbReference type="OrthoDB" id="7378at2157"/>
<dbReference type="Gene3D" id="3.30.460.10">
    <property type="entry name" value="Beta Polymerase, domain 2"/>
    <property type="match status" value="1"/>
</dbReference>
<feature type="binding site" evidence="10">
    <location>
        <position position="51"/>
    </location>
    <ligand>
        <name>ATP</name>
        <dbReference type="ChEBI" id="CHEBI:30616"/>
    </ligand>
</feature>
<dbReference type="SUPFAM" id="SSF81301">
    <property type="entry name" value="Nucleotidyltransferase"/>
    <property type="match status" value="1"/>
</dbReference>
<dbReference type="Proteomes" id="UP000249949">
    <property type="component" value="Chromosome"/>
</dbReference>
<dbReference type="CDD" id="cd05400">
    <property type="entry name" value="NT_2-5OAS_ClassI-CCAase"/>
    <property type="match status" value="1"/>
</dbReference>
<evidence type="ECO:0000313" key="15">
    <source>
        <dbReference type="Proteomes" id="UP000249949"/>
    </source>
</evidence>
<comment type="miscellaneous">
    <text evidence="10">A single active site specifically recognizes both ATP and CTP and is responsible for their addition.</text>
</comment>
<feature type="binding site" evidence="10">
    <location>
        <position position="65"/>
    </location>
    <ligand>
        <name>Mg(2+)</name>
        <dbReference type="ChEBI" id="CHEBI:18420"/>
    </ligand>
</feature>
<keyword evidence="5 10" id="KW-0547">Nucleotide-binding</keyword>
<dbReference type="RefSeq" id="WP_086908272.1">
    <property type="nucleotide sequence ID" value="NZ_CP021324.1"/>
</dbReference>
<evidence type="ECO:0000256" key="1">
    <source>
        <dbReference type="ARBA" id="ARBA00022679"/>
    </source>
</evidence>
<feature type="binding site" evidence="10">
    <location>
        <position position="51"/>
    </location>
    <ligand>
        <name>CTP</name>
        <dbReference type="ChEBI" id="CHEBI:37563"/>
    </ligand>
</feature>
<evidence type="ECO:0000256" key="7">
    <source>
        <dbReference type="ARBA" id="ARBA00022840"/>
    </source>
</evidence>
<dbReference type="Pfam" id="PF21133">
    <property type="entry name" value="CAA_C"/>
    <property type="match status" value="1"/>
</dbReference>
<keyword evidence="8 10" id="KW-0460">Magnesium</keyword>
<dbReference type="EMBL" id="CP021324">
    <property type="protein sequence ID" value="ARS65295.1"/>
    <property type="molecule type" value="Genomic_DNA"/>
</dbReference>
<keyword evidence="2 10" id="KW-0819">tRNA processing</keyword>
<evidence type="ECO:0000313" key="14">
    <source>
        <dbReference type="EMBL" id="ARS65295.1"/>
    </source>
</evidence>
<feature type="binding site" evidence="10">
    <location>
        <position position="158"/>
    </location>
    <ligand>
        <name>ATP</name>
        <dbReference type="ChEBI" id="CHEBI:30616"/>
    </ligand>
</feature>
<dbReference type="GO" id="GO:0000049">
    <property type="term" value="F:tRNA binding"/>
    <property type="evidence" value="ECO:0007669"/>
    <property type="project" value="UniProtKB-UniRule"/>
</dbReference>
<dbReference type="GO" id="GO:0042245">
    <property type="term" value="P:RNA repair"/>
    <property type="evidence" value="ECO:0007669"/>
    <property type="project" value="UniProtKB-KW"/>
</dbReference>
<dbReference type="Gene3D" id="3.30.70.590">
    <property type="entry name" value="Poly(A) polymerase predicted RNA binding domain"/>
    <property type="match status" value="1"/>
</dbReference>
<dbReference type="GO" id="GO:0004810">
    <property type="term" value="F:CCA tRNA nucleotidyltransferase activity"/>
    <property type="evidence" value="ECO:0007669"/>
    <property type="project" value="UniProtKB-UniRule"/>
</dbReference>
<dbReference type="PANTHER" id="PTHR39643">
    <property type="entry name" value="CCA-ADDING ENZYME"/>
    <property type="match status" value="1"/>
</dbReference>
<dbReference type="AlphaFoldDB" id="A0A2Z2HNX6"/>
<dbReference type="GO" id="GO:0160016">
    <property type="term" value="F:CCACCA tRNA nucleotidyltransferase activity"/>
    <property type="evidence" value="ECO:0007669"/>
    <property type="project" value="RHEA"/>
</dbReference>
<feature type="domain" description="tRNA nucleotidyltransferase substrate binding" evidence="12">
    <location>
        <begin position="152"/>
        <end position="259"/>
    </location>
</feature>
<organism evidence="14 15">
    <name type="scientific">Candidatus Nitrosomarinus catalinensis</name>
    <dbReference type="NCBI Taxonomy" id="1898749"/>
    <lineage>
        <taxon>Archaea</taxon>
        <taxon>Nitrososphaerota</taxon>
        <taxon>Nitrososphaeria</taxon>
        <taxon>Nitrosopumilales</taxon>
        <taxon>Nitrosopumilaceae</taxon>
        <taxon>Candidatus Nitrosomarinus</taxon>
    </lineage>
</organism>
<keyword evidence="1 10" id="KW-0808">Transferase</keyword>
<dbReference type="NCBIfam" id="TIGR03671">
    <property type="entry name" value="cca_archaeal"/>
    <property type="match status" value="1"/>
</dbReference>
<comment type="catalytic activity">
    <reaction evidence="10">
        <text>a tRNA with a 3' CCA end + 2 CTP + ATP = a tRNA with a 3' CCACCA end + 3 diphosphate</text>
        <dbReference type="Rhea" id="RHEA:76235"/>
        <dbReference type="Rhea" id="RHEA-COMP:10468"/>
        <dbReference type="Rhea" id="RHEA-COMP:18655"/>
        <dbReference type="ChEBI" id="CHEBI:30616"/>
        <dbReference type="ChEBI" id="CHEBI:33019"/>
        <dbReference type="ChEBI" id="CHEBI:37563"/>
        <dbReference type="ChEBI" id="CHEBI:83071"/>
        <dbReference type="ChEBI" id="CHEBI:195187"/>
    </reaction>
</comment>
<dbReference type="SUPFAM" id="SSF55003">
    <property type="entry name" value="PAP/Archaeal CCA-adding enzyme, C-terminal domain"/>
    <property type="match status" value="1"/>
</dbReference>
<evidence type="ECO:0000259" key="13">
    <source>
        <dbReference type="Pfam" id="PF21133"/>
    </source>
</evidence>
<evidence type="ECO:0000256" key="2">
    <source>
        <dbReference type="ARBA" id="ARBA00022694"/>
    </source>
</evidence>
<comment type="similarity">
    <text evidence="10">Belongs to the tRNA nucleotidyltransferase/poly(A) polymerase family. Archaeal CCA-adding enzyme subfamily.</text>
</comment>
<feature type="domain" description="CCA-adding enzyme C-terminal" evidence="13">
    <location>
        <begin position="273"/>
        <end position="410"/>
    </location>
</feature>
<comment type="function">
    <text evidence="10">Catalyzes the addition and repair of the essential 3'-terminal CCA sequence in tRNAs without using a nucleic acid template. Adds these three nucleotides in the order of C, C, and A to the tRNA nucleotide-73, using CTP and ATP as substrates and producing inorganic pyrophosphate. tRNA 3'-terminal CCA addition is required both for tRNA processing and repair. Also involved in tRNA surveillance by mediating tandem CCA addition to generate a CCACCA at the 3' terminus of unstable tRNAs. While stable tRNAs receive only 3'-terminal CCA, unstable tRNAs are marked with CCACCA and rapidly degraded.</text>
</comment>
<keyword evidence="7 10" id="KW-0067">ATP-binding</keyword>
<feature type="binding site" evidence="10">
    <location>
        <position position="138"/>
    </location>
    <ligand>
        <name>CTP</name>
        <dbReference type="ChEBI" id="CHEBI:37563"/>
    </ligand>
</feature>
<feature type="binding site" evidence="10">
    <location>
        <position position="63"/>
    </location>
    <ligand>
        <name>Mg(2+)</name>
        <dbReference type="ChEBI" id="CHEBI:18420"/>
    </ligand>
</feature>
<comment type="cofactor">
    <cofactor evidence="10">
        <name>Mg(2+)</name>
        <dbReference type="ChEBI" id="CHEBI:18420"/>
    </cofactor>
</comment>
<dbReference type="InterPro" id="IPR006116">
    <property type="entry name" value="NT_2-5OAS_ClassI-CCAase"/>
</dbReference>
<dbReference type="InterPro" id="IPR043519">
    <property type="entry name" value="NT_sf"/>
</dbReference>
<dbReference type="KEGG" id="nct:NMSP_1697"/>
<dbReference type="InterPro" id="IPR011068">
    <property type="entry name" value="NuclTrfase_I-like_C"/>
</dbReference>
<evidence type="ECO:0000256" key="3">
    <source>
        <dbReference type="ARBA" id="ARBA00022695"/>
    </source>
</evidence>
<dbReference type="GO" id="GO:0000287">
    <property type="term" value="F:magnesium ion binding"/>
    <property type="evidence" value="ECO:0007669"/>
    <property type="project" value="UniProtKB-UniRule"/>
</dbReference>
<dbReference type="GO" id="GO:0001680">
    <property type="term" value="P:tRNA 3'-terminal CCA addition"/>
    <property type="evidence" value="ECO:0007669"/>
    <property type="project" value="UniProtKB-UniRule"/>
</dbReference>
<dbReference type="Pfam" id="PF09249">
    <property type="entry name" value="tRNA_NucTransf2"/>
    <property type="match status" value="1"/>
</dbReference>
<dbReference type="Gene3D" id="1.10.1410.30">
    <property type="entry name" value="CCA tRNA nucleotidyltransferase, domain 2"/>
    <property type="match status" value="1"/>
</dbReference>
<feature type="binding site" evidence="10">
    <location>
        <position position="167"/>
    </location>
    <ligand>
        <name>ATP</name>
        <dbReference type="ChEBI" id="CHEBI:30616"/>
    </ligand>
</feature>
<feature type="binding site" evidence="10">
    <location>
        <position position="158"/>
    </location>
    <ligand>
        <name>CTP</name>
        <dbReference type="ChEBI" id="CHEBI:37563"/>
    </ligand>
</feature>
<feature type="domain" description="Polymerase nucleotidyl transferase" evidence="11">
    <location>
        <begin position="33"/>
        <end position="124"/>
    </location>
</feature>
<dbReference type="InterPro" id="IPR002934">
    <property type="entry name" value="Polymerase_NTP_transf_dom"/>
</dbReference>
<dbReference type="Gene3D" id="3.30.70.1550">
    <property type="entry name" value="Archaeal tRNA CCA-adding enzyme catalytic domain"/>
    <property type="match status" value="1"/>
</dbReference>
<feature type="binding site" evidence="10">
    <location>
        <position position="54"/>
    </location>
    <ligand>
        <name>ATP</name>
        <dbReference type="ChEBI" id="CHEBI:30616"/>
    </ligand>
</feature>
<dbReference type="PANTHER" id="PTHR39643:SF1">
    <property type="entry name" value="CCA-ADDING ENZYME"/>
    <property type="match status" value="1"/>
</dbReference>
<feature type="binding site" evidence="10">
    <location>
        <position position="138"/>
    </location>
    <ligand>
        <name>ATP</name>
        <dbReference type="ChEBI" id="CHEBI:30616"/>
    </ligand>
</feature>
<dbReference type="InterPro" id="IPR042090">
    <property type="entry name" value="CCA_tRNA_nucleotrans_2"/>
</dbReference>
<comment type="subunit">
    <text evidence="10">Homodimer.</text>
</comment>
<dbReference type="InterPro" id="IPR008229">
    <property type="entry name" value="CCA-adding_arc"/>
</dbReference>
<comment type="catalytic activity">
    <reaction evidence="10">
        <text>a tRNA precursor + 2 CTP + ATP = a tRNA with a 3' CCA end + 3 diphosphate</text>
        <dbReference type="Rhea" id="RHEA:14433"/>
        <dbReference type="Rhea" id="RHEA-COMP:10465"/>
        <dbReference type="Rhea" id="RHEA-COMP:10468"/>
        <dbReference type="ChEBI" id="CHEBI:30616"/>
        <dbReference type="ChEBI" id="CHEBI:33019"/>
        <dbReference type="ChEBI" id="CHEBI:37563"/>
        <dbReference type="ChEBI" id="CHEBI:74896"/>
        <dbReference type="ChEBI" id="CHEBI:83071"/>
        <dbReference type="EC" id="2.7.7.72"/>
    </reaction>
</comment>
<dbReference type="InterPro" id="IPR015329">
    <property type="entry name" value="tRNA_NucTransf2"/>
</dbReference>
<keyword evidence="3 10" id="KW-0548">Nucleotidyltransferase</keyword>
<evidence type="ECO:0000256" key="6">
    <source>
        <dbReference type="ARBA" id="ARBA00022800"/>
    </source>
</evidence>
<dbReference type="Pfam" id="PF01909">
    <property type="entry name" value="NTP_transf_2"/>
    <property type="match status" value="1"/>
</dbReference>
<dbReference type="GO" id="GO:0005524">
    <property type="term" value="F:ATP binding"/>
    <property type="evidence" value="ECO:0007669"/>
    <property type="project" value="UniProtKB-UniRule"/>
</dbReference>
<sequence>MKQIISKISKTTIPSKIIQKSKKEIADKVYKLVEKEIQKYSEVVELEFGGSYAKDTWLSKNADIDIFIKFKKNISEEKLENISKKIGFESLKKYSPYVRYSQHPYVEAKIKDTKINIVPCYDVKIGEWKSAADRSPFHTKFMKKSLTIKMRNEVRILKTFLKSNKIYGAEIAKQGFSGYISEVLILQYGSFENLIKSIIKIKEKQIIGKTSKSFDTAIVVIDPIDSNRNLAAAISNENIGKFILSCRAFKNKPSLEFFKNKKSKISNKFWNNLLIVKFEFKIRSPDIIWGQIKRATSTLSTQLELGGFTVVRSKAHTDEQRDAYLIFFLESTIISEIYQKKGPEFFRNDGSHSFISKNLKDSELVWIGNDGKIISLEKRKHVNAEKFMKEFLEKNLNVGIPKGLHSDFKRGCKVFLGNKTLSKSIKEEISEVISVDGTLLHFN</sequence>
<keyword evidence="4 10" id="KW-0479">Metal-binding</keyword>
<evidence type="ECO:0000256" key="10">
    <source>
        <dbReference type="HAMAP-Rule" id="MF_01264"/>
    </source>
</evidence>
<keyword evidence="15" id="KW-1185">Reference proteome</keyword>
<dbReference type="PIRSF" id="PIRSF005335">
    <property type="entry name" value="CCA_arch"/>
    <property type="match status" value="1"/>
</dbReference>
<feature type="binding site" evidence="10">
    <location>
        <position position="167"/>
    </location>
    <ligand>
        <name>CTP</name>
        <dbReference type="ChEBI" id="CHEBI:37563"/>
    </ligand>
</feature>
<dbReference type="InterPro" id="IPR048833">
    <property type="entry name" value="CAA_C"/>
</dbReference>
<feature type="binding site" evidence="10">
    <location>
        <position position="54"/>
    </location>
    <ligand>
        <name>CTP</name>
        <dbReference type="ChEBI" id="CHEBI:37563"/>
    </ligand>
</feature>